<evidence type="ECO:0000259" key="7">
    <source>
        <dbReference type="Pfam" id="PF03016"/>
    </source>
</evidence>
<organism evidence="8 9">
    <name type="scientific">Carpinus fangiana</name>
    <dbReference type="NCBI Taxonomy" id="176857"/>
    <lineage>
        <taxon>Eukaryota</taxon>
        <taxon>Viridiplantae</taxon>
        <taxon>Streptophyta</taxon>
        <taxon>Embryophyta</taxon>
        <taxon>Tracheophyta</taxon>
        <taxon>Spermatophyta</taxon>
        <taxon>Magnoliopsida</taxon>
        <taxon>eudicotyledons</taxon>
        <taxon>Gunneridae</taxon>
        <taxon>Pentapetalae</taxon>
        <taxon>rosids</taxon>
        <taxon>fabids</taxon>
        <taxon>Fagales</taxon>
        <taxon>Betulaceae</taxon>
        <taxon>Carpinus</taxon>
    </lineage>
</organism>
<dbReference type="Pfam" id="PF03016">
    <property type="entry name" value="Exostosin_GT47"/>
    <property type="match status" value="1"/>
</dbReference>
<keyword evidence="3" id="KW-0328">Glycosyltransferase</keyword>
<dbReference type="EMBL" id="CM017323">
    <property type="protein sequence ID" value="KAE8022939.1"/>
    <property type="molecule type" value="Genomic_DNA"/>
</dbReference>
<dbReference type="InterPro" id="IPR004263">
    <property type="entry name" value="Exostosin"/>
</dbReference>
<evidence type="ECO:0000256" key="3">
    <source>
        <dbReference type="ARBA" id="ARBA00022676"/>
    </source>
</evidence>
<accession>A0A5N6QZI9</accession>
<keyword evidence="5" id="KW-0333">Golgi apparatus</keyword>
<evidence type="ECO:0000256" key="5">
    <source>
        <dbReference type="ARBA" id="ARBA00023034"/>
    </source>
</evidence>
<keyword evidence="4" id="KW-0735">Signal-anchor</keyword>
<name>A0A5N6QZI9_9ROSI</name>
<evidence type="ECO:0000313" key="9">
    <source>
        <dbReference type="Proteomes" id="UP000327013"/>
    </source>
</evidence>
<dbReference type="PANTHER" id="PTHR11062">
    <property type="entry name" value="EXOSTOSIN HEPARAN SULFATE GLYCOSYLTRANSFERASE -RELATED"/>
    <property type="match status" value="1"/>
</dbReference>
<keyword evidence="6" id="KW-1133">Transmembrane helix</keyword>
<comment type="subcellular location">
    <subcellularLocation>
        <location evidence="1">Golgi apparatus membrane</location>
        <topology evidence="1">Single-pass type II membrane protein</topology>
    </subcellularLocation>
</comment>
<protein>
    <recommendedName>
        <fullName evidence="7">Exostosin GT47 domain-containing protein</fullName>
    </recommendedName>
</protein>
<gene>
    <name evidence="8" type="ORF">FH972_008700</name>
</gene>
<dbReference type="OrthoDB" id="1924787at2759"/>
<proteinExistence type="inferred from homology"/>
<dbReference type="Proteomes" id="UP000327013">
    <property type="component" value="Chromosome 3"/>
</dbReference>
<keyword evidence="3" id="KW-0808">Transferase</keyword>
<keyword evidence="9" id="KW-1185">Reference proteome</keyword>
<evidence type="ECO:0000256" key="2">
    <source>
        <dbReference type="ARBA" id="ARBA00010271"/>
    </source>
</evidence>
<sequence length="493" mass="56453">MEKILSVGNCHNQLWFVLLISFLLSLILLLFDRTALIGGDQNGITFLVNNFVNHHPTQTRTPKSFDYVASTSTTEDKKETKSFGSDLCSGRYIYMHDLPSQFNDELLKNCHSLITWSDMCPALSNMGLGPRVENNPGWFVTNQFTLEVIFHNRMKHYKCLTNDSSLASAVYVPFYAGLDVGRFLWGFNISVRDASSYSLLKWLAGKPEWGRMWGRDHFLVGGRISWDFRRQTDDDSDWGSKLMFLPESKNMTLLSIESSSWNNDFAIPYPTYFHPTKINQVIRWQKKMRKTKRRYLFAFAGAPRPNATDSIRSELIDQCKSSPTCNFLGCFDGASKCDDPANVMKAFQSSVFCLQPPGDSYTRRSTFDSILAGCIPVFFHVGSAYAQYLWHLPKTYTEYSVMIPLDDVKEKRAAVNERLLRIPKNKVLAMREEVIKLIPRIVYADSSSRRETFEDAFDIAVKGVLERVERVRREIEEGEDPSIGFSELNGTKF</sequence>
<comment type="similarity">
    <text evidence="2">Belongs to the glycosyltransferase 47 family.</text>
</comment>
<feature type="transmembrane region" description="Helical" evidence="6">
    <location>
        <begin position="12"/>
        <end position="31"/>
    </location>
</feature>
<evidence type="ECO:0000256" key="1">
    <source>
        <dbReference type="ARBA" id="ARBA00004323"/>
    </source>
</evidence>
<dbReference type="GO" id="GO:0016757">
    <property type="term" value="F:glycosyltransferase activity"/>
    <property type="evidence" value="ECO:0007669"/>
    <property type="project" value="UniProtKB-KW"/>
</dbReference>
<keyword evidence="6" id="KW-0812">Transmembrane</keyword>
<dbReference type="AlphaFoldDB" id="A0A5N6QZI9"/>
<dbReference type="GO" id="GO:0000139">
    <property type="term" value="C:Golgi membrane"/>
    <property type="evidence" value="ECO:0007669"/>
    <property type="project" value="UniProtKB-SubCell"/>
</dbReference>
<evidence type="ECO:0000313" key="8">
    <source>
        <dbReference type="EMBL" id="KAE8022939.1"/>
    </source>
</evidence>
<keyword evidence="6" id="KW-0472">Membrane</keyword>
<evidence type="ECO:0000256" key="6">
    <source>
        <dbReference type="SAM" id="Phobius"/>
    </source>
</evidence>
<feature type="domain" description="Exostosin GT47" evidence="7">
    <location>
        <begin position="88"/>
        <end position="415"/>
    </location>
</feature>
<dbReference type="PANTHER" id="PTHR11062:SF241">
    <property type="entry name" value="XYLOGLUCAN GALACTOSYLTRANSFERASE GT14-RELATED"/>
    <property type="match status" value="1"/>
</dbReference>
<dbReference type="InterPro" id="IPR040911">
    <property type="entry name" value="Exostosin_GT47"/>
</dbReference>
<evidence type="ECO:0000256" key="4">
    <source>
        <dbReference type="ARBA" id="ARBA00022968"/>
    </source>
</evidence>
<reference evidence="8 9" key="1">
    <citation type="submission" date="2019-06" db="EMBL/GenBank/DDBJ databases">
        <title>A chromosomal-level reference genome of Carpinus fangiana (Coryloideae, Betulaceae).</title>
        <authorList>
            <person name="Yang X."/>
            <person name="Wang Z."/>
            <person name="Zhang L."/>
            <person name="Hao G."/>
            <person name="Liu J."/>
            <person name="Yang Y."/>
        </authorList>
    </citation>
    <scope>NUCLEOTIDE SEQUENCE [LARGE SCALE GENOMIC DNA]</scope>
    <source>
        <strain evidence="8">Cfa_2016G</strain>
        <tissue evidence="8">Leaf</tissue>
    </source>
</reference>